<organism evidence="2 3">
    <name type="scientific">Mycena pura</name>
    <dbReference type="NCBI Taxonomy" id="153505"/>
    <lineage>
        <taxon>Eukaryota</taxon>
        <taxon>Fungi</taxon>
        <taxon>Dikarya</taxon>
        <taxon>Basidiomycota</taxon>
        <taxon>Agaricomycotina</taxon>
        <taxon>Agaricomycetes</taxon>
        <taxon>Agaricomycetidae</taxon>
        <taxon>Agaricales</taxon>
        <taxon>Marasmiineae</taxon>
        <taxon>Mycenaceae</taxon>
        <taxon>Mycena</taxon>
    </lineage>
</organism>
<gene>
    <name evidence="2" type="ORF">GGX14DRAFT_669572</name>
</gene>
<reference evidence="2" key="1">
    <citation type="submission" date="2023-03" db="EMBL/GenBank/DDBJ databases">
        <title>Massive genome expansion in bonnet fungi (Mycena s.s.) driven by repeated elements and novel gene families across ecological guilds.</title>
        <authorList>
            <consortium name="Lawrence Berkeley National Laboratory"/>
            <person name="Harder C.B."/>
            <person name="Miyauchi S."/>
            <person name="Viragh M."/>
            <person name="Kuo A."/>
            <person name="Thoen E."/>
            <person name="Andreopoulos B."/>
            <person name="Lu D."/>
            <person name="Skrede I."/>
            <person name="Drula E."/>
            <person name="Henrissat B."/>
            <person name="Morin E."/>
            <person name="Kohler A."/>
            <person name="Barry K."/>
            <person name="LaButti K."/>
            <person name="Morin E."/>
            <person name="Salamov A."/>
            <person name="Lipzen A."/>
            <person name="Mereny Z."/>
            <person name="Hegedus B."/>
            <person name="Baldrian P."/>
            <person name="Stursova M."/>
            <person name="Weitz H."/>
            <person name="Taylor A."/>
            <person name="Grigoriev I.V."/>
            <person name="Nagy L.G."/>
            <person name="Martin F."/>
            <person name="Kauserud H."/>
        </authorList>
    </citation>
    <scope>NUCLEOTIDE SEQUENCE</scope>
    <source>
        <strain evidence="2">9144</strain>
    </source>
</reference>
<dbReference type="Proteomes" id="UP001219525">
    <property type="component" value="Unassembled WGS sequence"/>
</dbReference>
<accession>A0AAD6VSD0</accession>
<evidence type="ECO:0000313" key="2">
    <source>
        <dbReference type="EMBL" id="KAJ7221388.1"/>
    </source>
</evidence>
<comment type="caution">
    <text evidence="2">The sequence shown here is derived from an EMBL/GenBank/DDBJ whole genome shotgun (WGS) entry which is preliminary data.</text>
</comment>
<proteinExistence type="predicted"/>
<dbReference type="Gene3D" id="3.30.710.10">
    <property type="entry name" value="Potassium Channel Kv1.1, Chain A"/>
    <property type="match status" value="1"/>
</dbReference>
<keyword evidence="3" id="KW-1185">Reference proteome</keyword>
<evidence type="ECO:0000313" key="3">
    <source>
        <dbReference type="Proteomes" id="UP001219525"/>
    </source>
</evidence>
<dbReference type="Pfam" id="PF00651">
    <property type="entry name" value="BTB"/>
    <property type="match status" value="1"/>
</dbReference>
<feature type="domain" description="BTB" evidence="1">
    <location>
        <begin position="19"/>
        <end position="50"/>
    </location>
</feature>
<sequence length="337" mass="39126">MDEATEADNPRRMECLWFEDGSIILHAGSMQYRVHRSVLAMHSPVFKDMLAFPQPADSELIDGCPVVHLPDPEVEVTPFLRALYDPQFFQAFPARTTFTHLFGCLRLGHKYGVDYLRRRALVHLSSIFRTTLSEWDASSYDEGDCDRITWTWSVPVEKTSFICAIQLAREVEALWVLPTAFYCLSGDWQFEELREKIFREVVYDGITANLSIQDQHDFVVGFYAQMASTFKAMEFLSGRPWIIEGCTSTQDCLIERLRVLELSQEMIHTYSSPLEVWSSRDWDLLENLCPHCLAELKQKHEEIRQAFWDELPQMYGLPPWNELEKMKSDAIGTDLLF</sequence>
<dbReference type="SUPFAM" id="SSF54695">
    <property type="entry name" value="POZ domain"/>
    <property type="match status" value="1"/>
</dbReference>
<dbReference type="InterPro" id="IPR011333">
    <property type="entry name" value="SKP1/BTB/POZ_sf"/>
</dbReference>
<dbReference type="EMBL" id="JARJCW010000008">
    <property type="protein sequence ID" value="KAJ7221388.1"/>
    <property type="molecule type" value="Genomic_DNA"/>
</dbReference>
<dbReference type="PROSITE" id="PS50097">
    <property type="entry name" value="BTB"/>
    <property type="match status" value="1"/>
</dbReference>
<protein>
    <recommendedName>
        <fullName evidence="1">BTB domain-containing protein</fullName>
    </recommendedName>
</protein>
<dbReference type="AlphaFoldDB" id="A0AAD6VSD0"/>
<name>A0AAD6VSD0_9AGAR</name>
<evidence type="ECO:0000259" key="1">
    <source>
        <dbReference type="PROSITE" id="PS50097"/>
    </source>
</evidence>
<dbReference type="InterPro" id="IPR000210">
    <property type="entry name" value="BTB/POZ_dom"/>
</dbReference>
<dbReference type="SMART" id="SM00225">
    <property type="entry name" value="BTB"/>
    <property type="match status" value="1"/>
</dbReference>
<dbReference type="CDD" id="cd18186">
    <property type="entry name" value="BTB_POZ_ZBTB_KLHL-like"/>
    <property type="match status" value="1"/>
</dbReference>